<dbReference type="EMBL" id="NQVE01000034">
    <property type="protein sequence ID" value="RAL52384.1"/>
    <property type="molecule type" value="Genomic_DNA"/>
</dbReference>
<dbReference type="PANTHER" id="PTHR48006">
    <property type="entry name" value="LEUCINE-RICH REPEAT-CONTAINING PROTEIN DDB_G0281931-RELATED"/>
    <property type="match status" value="1"/>
</dbReference>
<dbReference type="AlphaFoldDB" id="A0A328E2Y7"/>
<evidence type="ECO:0000256" key="1">
    <source>
        <dbReference type="ARBA" id="ARBA00004479"/>
    </source>
</evidence>
<comment type="caution">
    <text evidence="2">The sequence shown here is derived from an EMBL/GenBank/DDBJ whole genome shotgun (WGS) entry which is preliminary data.</text>
</comment>
<evidence type="ECO:0000313" key="2">
    <source>
        <dbReference type="EMBL" id="RAL52384.1"/>
    </source>
</evidence>
<dbReference type="GO" id="GO:0016020">
    <property type="term" value="C:membrane"/>
    <property type="evidence" value="ECO:0007669"/>
    <property type="project" value="UniProtKB-SubCell"/>
</dbReference>
<comment type="subcellular location">
    <subcellularLocation>
        <location evidence="1">Membrane</location>
        <topology evidence="1">Single-pass type I membrane protein</topology>
    </subcellularLocation>
</comment>
<organism evidence="2 3">
    <name type="scientific">Cuscuta australis</name>
    <dbReference type="NCBI Taxonomy" id="267555"/>
    <lineage>
        <taxon>Eukaryota</taxon>
        <taxon>Viridiplantae</taxon>
        <taxon>Streptophyta</taxon>
        <taxon>Embryophyta</taxon>
        <taxon>Tracheophyta</taxon>
        <taxon>Spermatophyta</taxon>
        <taxon>Magnoliopsida</taxon>
        <taxon>eudicotyledons</taxon>
        <taxon>Gunneridae</taxon>
        <taxon>Pentapetalae</taxon>
        <taxon>asterids</taxon>
        <taxon>lamiids</taxon>
        <taxon>Solanales</taxon>
        <taxon>Convolvulaceae</taxon>
        <taxon>Cuscuteae</taxon>
        <taxon>Cuscuta</taxon>
        <taxon>Cuscuta subgen. Grammica</taxon>
        <taxon>Cuscuta sect. Cleistogrammica</taxon>
    </lineage>
</organism>
<reference evidence="2 3" key="1">
    <citation type="submission" date="2018-06" db="EMBL/GenBank/DDBJ databases">
        <title>The Genome of Cuscuta australis (Dodder) Provides Insight into the Evolution of Plant Parasitism.</title>
        <authorList>
            <person name="Liu H."/>
        </authorList>
    </citation>
    <scope>NUCLEOTIDE SEQUENCE [LARGE SCALE GENOMIC DNA]</scope>
    <source>
        <strain evidence="3">cv. Yunnan</strain>
        <tissue evidence="2">Vines</tissue>
    </source>
</reference>
<dbReference type="InterPro" id="IPR011009">
    <property type="entry name" value="Kinase-like_dom_sf"/>
</dbReference>
<dbReference type="InterPro" id="IPR051824">
    <property type="entry name" value="LRR_Rcpt-Like_S/T_Kinase"/>
</dbReference>
<dbReference type="SUPFAM" id="SSF56112">
    <property type="entry name" value="Protein kinase-like (PK-like)"/>
    <property type="match status" value="1"/>
</dbReference>
<keyword evidence="3" id="KW-1185">Reference proteome</keyword>
<dbReference type="Proteomes" id="UP000249390">
    <property type="component" value="Unassembled WGS sequence"/>
</dbReference>
<name>A0A328E2Y7_9ASTE</name>
<protein>
    <recommendedName>
        <fullName evidence="4">Protein kinase domain-containing protein</fullName>
    </recommendedName>
</protein>
<proteinExistence type="predicted"/>
<evidence type="ECO:0008006" key="4">
    <source>
        <dbReference type="Google" id="ProtNLM"/>
    </source>
</evidence>
<dbReference type="Gene3D" id="1.10.510.10">
    <property type="entry name" value="Transferase(Phosphotransferase) domain 1"/>
    <property type="match status" value="1"/>
</dbReference>
<accession>A0A328E2Y7</accession>
<sequence>MTRRGTKDALAQPQPHKYKIKLKRQNEDLKFLVYKYTPNGDLSSSLFRKNHSDDDNLKSLDWITRLKIAIGAAEALSYLHHESTPPRVRRSLLKLPCSIFSCSPSNLLFSGTYLMLKYLLLVLKCVEATRQPEKMAVTISSFYYASNLLRLTQSLLSFLKNLCDPFNPRRFAPTHHSTSTSLSPYPHASQSAVHGAEFEVSGADFSKERDYDYDFQKELKLLRADFEKEVEFGVDSQEKFKFFVADSKSETEYGLEKVFHDLDWFQSYETDSLEYNQNNKVGIHFDVDTAISLVLEKEQTEFDVRALRDDSKVVQIKLVEGRQIHKQVTEKLSCYVQSLQRQVEADNQYFESATTNGDALMHYFNMLTKYPLVKD</sequence>
<evidence type="ECO:0000313" key="3">
    <source>
        <dbReference type="Proteomes" id="UP000249390"/>
    </source>
</evidence>
<gene>
    <name evidence="2" type="ORF">DM860_007241</name>
</gene>
<dbReference type="PANTHER" id="PTHR48006:SF50">
    <property type="entry name" value="OS03G0724300 PROTEIN"/>
    <property type="match status" value="1"/>
</dbReference>